<accession>A0ABW0BVP3</accession>
<proteinExistence type="predicted"/>
<dbReference type="RefSeq" id="WP_377914269.1">
    <property type="nucleotide sequence ID" value="NZ_JBHSKS010000005.1"/>
</dbReference>
<dbReference type="Pfam" id="PF06296">
    <property type="entry name" value="RelE"/>
    <property type="match status" value="1"/>
</dbReference>
<sequence length="107" mass="11921">MNFKILLSDTFQKNFKQLAKKHSSLKSDLLKLIDSLEINPSQGTPLGNNLFKIRLAITSTGKGKSGGARVITLVKVVNQEVFLITIYSKTDRESISKEELDKLAKDL</sequence>
<name>A0ABW0BVP3_9BACT</name>
<keyword evidence="2" id="KW-1185">Reference proteome</keyword>
<reference evidence="2" key="1">
    <citation type="journal article" date="2019" name="Int. J. Syst. Evol. Microbiol.">
        <title>The Global Catalogue of Microorganisms (GCM) 10K type strain sequencing project: providing services to taxonomists for standard genome sequencing and annotation.</title>
        <authorList>
            <consortium name="The Broad Institute Genomics Platform"/>
            <consortium name="The Broad Institute Genome Sequencing Center for Infectious Disease"/>
            <person name="Wu L."/>
            <person name="Ma J."/>
        </authorList>
    </citation>
    <scope>NUCLEOTIDE SEQUENCE [LARGE SCALE GENOMIC DNA]</scope>
    <source>
        <strain evidence="2">CGMCC 1.7030</strain>
    </source>
</reference>
<organism evidence="1 2">
    <name type="scientific">Algoriphagus aquatilis</name>
    <dbReference type="NCBI Taxonomy" id="490186"/>
    <lineage>
        <taxon>Bacteria</taxon>
        <taxon>Pseudomonadati</taxon>
        <taxon>Bacteroidota</taxon>
        <taxon>Cytophagia</taxon>
        <taxon>Cytophagales</taxon>
        <taxon>Cyclobacteriaceae</taxon>
        <taxon>Algoriphagus</taxon>
    </lineage>
</organism>
<gene>
    <name evidence="1" type="ORF">ACFPIK_08690</name>
</gene>
<evidence type="ECO:0000313" key="1">
    <source>
        <dbReference type="EMBL" id="MFC5191842.1"/>
    </source>
</evidence>
<dbReference type="InterPro" id="IPR009387">
    <property type="entry name" value="HigB-2"/>
</dbReference>
<dbReference type="EMBL" id="JBHSKS010000005">
    <property type="protein sequence ID" value="MFC5191842.1"/>
    <property type="molecule type" value="Genomic_DNA"/>
</dbReference>
<evidence type="ECO:0000313" key="2">
    <source>
        <dbReference type="Proteomes" id="UP001596163"/>
    </source>
</evidence>
<comment type="caution">
    <text evidence="1">The sequence shown here is derived from an EMBL/GenBank/DDBJ whole genome shotgun (WGS) entry which is preliminary data.</text>
</comment>
<protein>
    <submittedName>
        <fullName evidence="1">Type II toxin-antitoxin system RelE/ParE family toxin</fullName>
    </submittedName>
</protein>
<dbReference type="Proteomes" id="UP001596163">
    <property type="component" value="Unassembled WGS sequence"/>
</dbReference>